<evidence type="ECO:0000313" key="2">
    <source>
        <dbReference type="EMBL" id="ETW95623.1"/>
    </source>
</evidence>
<feature type="compositionally biased region" description="Polar residues" evidence="1">
    <location>
        <begin position="46"/>
        <end position="60"/>
    </location>
</feature>
<dbReference type="Gene3D" id="6.10.10.120">
    <property type="entry name" value="Antitoxin ParD1-like"/>
    <property type="match status" value="1"/>
</dbReference>
<protein>
    <submittedName>
        <fullName evidence="2">Uncharacterized protein</fullName>
    </submittedName>
</protein>
<dbReference type="InterPro" id="IPR022789">
    <property type="entry name" value="ParD"/>
</dbReference>
<comment type="caution">
    <text evidence="2">The sequence shown here is derived from an EMBL/GenBank/DDBJ whole genome shotgun (WGS) entry which is preliminary data.</text>
</comment>
<accession>W4LBY8</accession>
<feature type="region of interest" description="Disordered" evidence="1">
    <location>
        <begin position="39"/>
        <end position="63"/>
    </location>
</feature>
<organism evidence="2 3">
    <name type="scientific">Entotheonella factor</name>
    <dbReference type="NCBI Taxonomy" id="1429438"/>
    <lineage>
        <taxon>Bacteria</taxon>
        <taxon>Pseudomonadati</taxon>
        <taxon>Nitrospinota/Tectimicrobiota group</taxon>
        <taxon>Candidatus Tectimicrobiota</taxon>
        <taxon>Candidatus Entotheonellia</taxon>
        <taxon>Candidatus Entotheonellales</taxon>
        <taxon>Candidatus Entotheonellaceae</taxon>
        <taxon>Candidatus Entotheonella</taxon>
    </lineage>
</organism>
<dbReference type="Pfam" id="PF03693">
    <property type="entry name" value="ParD_antitoxin"/>
    <property type="match status" value="1"/>
</dbReference>
<evidence type="ECO:0000256" key="1">
    <source>
        <dbReference type="SAM" id="MobiDB-lite"/>
    </source>
</evidence>
<dbReference type="AlphaFoldDB" id="W4LBY8"/>
<dbReference type="HOGENOM" id="CLU_1552469_0_0_7"/>
<gene>
    <name evidence="2" type="ORF">ETSY1_29880</name>
</gene>
<dbReference type="InterPro" id="IPR038296">
    <property type="entry name" value="ParD_sf"/>
</dbReference>
<proteinExistence type="predicted"/>
<evidence type="ECO:0000313" key="3">
    <source>
        <dbReference type="Proteomes" id="UP000019141"/>
    </source>
</evidence>
<name>W4LBY8_ENTF1</name>
<sequence length="175" mass="19120">MDLRRLPSELEQFVQQEVADGKYKSAEDVVGAALRLLRKHDAESRNGGSSSKHDPNPTSRSADEVIQTISEALATGQNGLARQLAMDGARQYPSHAQLQTYARILAPPVMKSVPSTPKSRAAVKANGIWLKAHRQEYMGQWVALREGALLRVADSYEALVADLGDTTDILLTKIV</sequence>
<dbReference type="EMBL" id="AZHW01000894">
    <property type="protein sequence ID" value="ETW95623.1"/>
    <property type="molecule type" value="Genomic_DNA"/>
</dbReference>
<reference evidence="2 3" key="1">
    <citation type="journal article" date="2014" name="Nature">
        <title>An environmental bacterial taxon with a large and distinct metabolic repertoire.</title>
        <authorList>
            <person name="Wilson M.C."/>
            <person name="Mori T."/>
            <person name="Ruckert C."/>
            <person name="Uria A.R."/>
            <person name="Helf M.J."/>
            <person name="Takada K."/>
            <person name="Gernert C."/>
            <person name="Steffens U.A."/>
            <person name="Heycke N."/>
            <person name="Schmitt S."/>
            <person name="Rinke C."/>
            <person name="Helfrich E.J."/>
            <person name="Brachmann A.O."/>
            <person name="Gurgui C."/>
            <person name="Wakimoto T."/>
            <person name="Kracht M."/>
            <person name="Crusemann M."/>
            <person name="Hentschel U."/>
            <person name="Abe I."/>
            <person name="Matsunaga S."/>
            <person name="Kalinowski J."/>
            <person name="Takeyama H."/>
            <person name="Piel J."/>
        </authorList>
    </citation>
    <scope>NUCLEOTIDE SEQUENCE [LARGE SCALE GENOMIC DNA]</scope>
    <source>
        <strain evidence="3">TSY1</strain>
    </source>
</reference>
<keyword evidence="3" id="KW-1185">Reference proteome</keyword>
<dbReference type="Proteomes" id="UP000019141">
    <property type="component" value="Unassembled WGS sequence"/>
</dbReference>